<evidence type="ECO:0000256" key="1">
    <source>
        <dbReference type="ARBA" id="ARBA00022723"/>
    </source>
</evidence>
<protein>
    <recommendedName>
        <fullName evidence="4">MYND-type domain-containing protein</fullName>
    </recommendedName>
</protein>
<keyword evidence="6" id="KW-1185">Reference proteome</keyword>
<proteinExistence type="predicted"/>
<dbReference type="Pfam" id="PF01753">
    <property type="entry name" value="zf-MYND"/>
    <property type="match status" value="1"/>
</dbReference>
<dbReference type="Gene3D" id="6.10.140.2220">
    <property type="match status" value="1"/>
</dbReference>
<evidence type="ECO:0000259" key="4">
    <source>
        <dbReference type="Pfam" id="PF01753"/>
    </source>
</evidence>
<dbReference type="GO" id="GO:0008270">
    <property type="term" value="F:zinc ion binding"/>
    <property type="evidence" value="ECO:0007669"/>
    <property type="project" value="UniProtKB-KW"/>
</dbReference>
<name>A0AAW0FDN0_9APHY</name>
<evidence type="ECO:0000256" key="2">
    <source>
        <dbReference type="ARBA" id="ARBA00022771"/>
    </source>
</evidence>
<evidence type="ECO:0000256" key="3">
    <source>
        <dbReference type="ARBA" id="ARBA00022833"/>
    </source>
</evidence>
<dbReference type="Proteomes" id="UP001385951">
    <property type="component" value="Unassembled WGS sequence"/>
</dbReference>
<dbReference type="AlphaFoldDB" id="A0AAW0FDN0"/>
<gene>
    <name evidence="5" type="ORF">QCA50_017377</name>
</gene>
<sequence>MRRTRKSIQTARDIWRSLESKEDLHKLIRETPEHVAEILRFMHGSGDNKIFDLLEIISVWDRADIRNVPPWSVFKTSDLISALLDISLNNSWIAKPSNVPVISQINFLCFILHNVQRCASVFVLSETKEPYFKTYLSKANTLIHRIWARKNEFLCVPPAQEIIDEMVDAQLASSLISFVMTYVELLKGTREGEFRLRNERQLFGQVIVRAWTQTQQSFPDRFSHVHDIICSLQGTNQLEPFLLGVLDSQPTFSVFLDKIHLLLLDESLIDQELCDVIATLVQVMIALKEYGNQALGLNPRTTALLSSITSACQRQMCMGSRDPQGKNILNTHIQETLLCINFIFTRSSEDDIVILNGLISTDLIRLLAIIAIYHPQAQAVNDFGFMAILNGLLYRVKEYLAKMTPTFFEKTIIRYYLVQAVLPAVQALDALPPQPMTEHLLLGRIQSRKLATEIWHDLISQFMITIDSAKPEESMQANVEEWSMGQVLLDMHFSSAWSMKCHWSGCLCSYAFSTYTREQLCLPHAPWYPDRIRVPHRMKVCTGCWNVWYCGKNCQKRSVSLQIAIDWLADRNSDSRSGFSDWSEGGHREVCAGRRRRQS</sequence>
<comment type="caution">
    <text evidence="5">The sequence shown here is derived from an EMBL/GenBank/DDBJ whole genome shotgun (WGS) entry which is preliminary data.</text>
</comment>
<evidence type="ECO:0000313" key="5">
    <source>
        <dbReference type="EMBL" id="KAK7679665.1"/>
    </source>
</evidence>
<dbReference type="EMBL" id="JASBNA010000057">
    <property type="protein sequence ID" value="KAK7679665.1"/>
    <property type="molecule type" value="Genomic_DNA"/>
</dbReference>
<reference evidence="5 6" key="1">
    <citation type="submission" date="2022-09" db="EMBL/GenBank/DDBJ databases">
        <authorList>
            <person name="Palmer J.M."/>
        </authorList>
    </citation>
    <scope>NUCLEOTIDE SEQUENCE [LARGE SCALE GENOMIC DNA]</scope>
    <source>
        <strain evidence="5 6">DSM 7382</strain>
    </source>
</reference>
<evidence type="ECO:0000313" key="6">
    <source>
        <dbReference type="Proteomes" id="UP001385951"/>
    </source>
</evidence>
<keyword evidence="1" id="KW-0479">Metal-binding</keyword>
<keyword evidence="2" id="KW-0863">Zinc-finger</keyword>
<accession>A0AAW0FDN0</accession>
<feature type="domain" description="MYND-type" evidence="4">
    <location>
        <begin position="538"/>
        <end position="557"/>
    </location>
</feature>
<keyword evidence="3" id="KW-0862">Zinc</keyword>
<dbReference type="InterPro" id="IPR002893">
    <property type="entry name" value="Znf_MYND"/>
</dbReference>
<organism evidence="5 6">
    <name type="scientific">Cerrena zonata</name>
    <dbReference type="NCBI Taxonomy" id="2478898"/>
    <lineage>
        <taxon>Eukaryota</taxon>
        <taxon>Fungi</taxon>
        <taxon>Dikarya</taxon>
        <taxon>Basidiomycota</taxon>
        <taxon>Agaricomycotina</taxon>
        <taxon>Agaricomycetes</taxon>
        <taxon>Polyporales</taxon>
        <taxon>Cerrenaceae</taxon>
        <taxon>Cerrena</taxon>
    </lineage>
</organism>
<dbReference type="SUPFAM" id="SSF144232">
    <property type="entry name" value="HIT/MYND zinc finger-like"/>
    <property type="match status" value="1"/>
</dbReference>